<dbReference type="RefSeq" id="WP_001829798.1">
    <property type="nucleotide sequence ID" value="NC_004461.1"/>
</dbReference>
<evidence type="ECO:0000313" key="2">
    <source>
        <dbReference type="EMBL" id="AAO05477.1"/>
    </source>
</evidence>
<dbReference type="Gene3D" id="3.10.180.10">
    <property type="entry name" value="2,3-Dihydroxybiphenyl 1,2-Dioxygenase, domain 1"/>
    <property type="match status" value="1"/>
</dbReference>
<sequence>MNLKLDHIIHYLHQLESFKFPGEILELQNGGRHHHLGTFNQIAPIKNSYIELLDVENESKLSNIAKTEEGRVSFATKIVQDHFKQGFKGICFRTKDINQVKSTLENRGVDVIGPIDMERENKKGHQIRWRLLYIANPDYTVKPPFFIEWDNNKKQNLSQIHNFNLSSFKIKEVIITSTQRETTVSLWKEWYNLKIVNETATSTDLKLETDEVIYKIEDGKDSGFHTLIMTDINATAPYSIFIRGAKYRFEPPN</sequence>
<name>A0A0H2VHF3_STAES</name>
<dbReference type="SMR" id="A0A0H2VHF3"/>
<dbReference type="PANTHER" id="PTHR40265:SF1">
    <property type="entry name" value="GLYOXALASE-LIKE DOMAIN-CONTAINING PROTEIN"/>
    <property type="match status" value="1"/>
</dbReference>
<dbReference type="GeneID" id="50018061"/>
<proteinExistence type="predicted"/>
<dbReference type="InterPro" id="IPR029068">
    <property type="entry name" value="Glyas_Bleomycin-R_OHBP_Dase"/>
</dbReference>
<dbReference type="AlphaFoldDB" id="A0A0H2VHF3"/>
<dbReference type="Gene3D" id="2.60.40.4320">
    <property type="match status" value="1"/>
</dbReference>
<dbReference type="PATRIC" id="fig|176280.10.peg.1792"/>
<dbReference type="EMBL" id="AE015929">
    <property type="protein sequence ID" value="AAO05477.1"/>
    <property type="molecule type" value="Genomic_DNA"/>
</dbReference>
<dbReference type="OrthoDB" id="9111355at2"/>
<dbReference type="PANTHER" id="PTHR40265">
    <property type="entry name" value="BLL2707 PROTEIN"/>
    <property type="match status" value="1"/>
</dbReference>
<dbReference type="HOGENOM" id="CLU_094158_0_0_9"/>
<dbReference type="eggNOG" id="COG0346">
    <property type="taxonomic scope" value="Bacteria"/>
</dbReference>
<evidence type="ECO:0000259" key="1">
    <source>
        <dbReference type="Pfam" id="PF13468"/>
    </source>
</evidence>
<reference evidence="2 3" key="1">
    <citation type="journal article" date="2003" name="Mol. Microbiol.">
        <title>Genome-based analysis of virulence genes in a non-biofilm-forming Staphylococcus epidermidis strain (ATCC 12228).</title>
        <authorList>
            <person name="Zhang Y.Q."/>
            <person name="Ren S.X."/>
            <person name="Li H.L."/>
            <person name="Wang Y.X."/>
            <person name="Fu G."/>
            <person name="Yang J."/>
            <person name="Qin Z.Q."/>
            <person name="Miao Y.G."/>
            <person name="Wang W.Y."/>
            <person name="Chen R.S."/>
            <person name="Shen Y."/>
            <person name="Chen Z."/>
            <person name="Yuan Z.H."/>
            <person name="Zhao G.P."/>
            <person name="Qu D."/>
            <person name="Danchin A."/>
            <person name="Wen Y.M."/>
        </authorList>
    </citation>
    <scope>NUCLEOTIDE SEQUENCE [LARGE SCALE GENOMIC DNA]</scope>
    <source>
        <strain evidence="3">ATCC 12228 / FDA PCI 1200</strain>
    </source>
</reference>
<feature type="domain" description="Glyoxalase-like" evidence="1">
    <location>
        <begin position="5"/>
        <end position="190"/>
    </location>
</feature>
<organism evidence="2 3">
    <name type="scientific">Staphylococcus epidermidis (strain ATCC 12228 / FDA PCI 1200)</name>
    <dbReference type="NCBI Taxonomy" id="176280"/>
    <lineage>
        <taxon>Bacteria</taxon>
        <taxon>Bacillati</taxon>
        <taxon>Bacillota</taxon>
        <taxon>Bacilli</taxon>
        <taxon>Bacillales</taxon>
        <taxon>Staphylococcaceae</taxon>
        <taxon>Staphylococcus</taxon>
    </lineage>
</organism>
<protein>
    <recommendedName>
        <fullName evidence="1">Glyoxalase-like domain-containing protein</fullName>
    </recommendedName>
</protein>
<dbReference type="SUPFAM" id="SSF54593">
    <property type="entry name" value="Glyoxalase/Bleomycin resistance protein/Dihydroxybiphenyl dioxygenase"/>
    <property type="match status" value="1"/>
</dbReference>
<dbReference type="KEGG" id="sep:SE_1836"/>
<gene>
    <name evidence="2" type="ordered locus">SE_1836</name>
</gene>
<dbReference type="Pfam" id="PF13468">
    <property type="entry name" value="Glyoxalase_3"/>
    <property type="match status" value="1"/>
</dbReference>
<dbReference type="Proteomes" id="UP000001411">
    <property type="component" value="Chromosome"/>
</dbReference>
<dbReference type="InterPro" id="IPR025870">
    <property type="entry name" value="Glyoxalase-like_dom"/>
</dbReference>
<evidence type="ECO:0000313" key="3">
    <source>
        <dbReference type="Proteomes" id="UP000001411"/>
    </source>
</evidence>
<accession>A0A0H2VHF3</accession>